<organism evidence="3 4">
    <name type="scientific">Teichococcus oryzae</name>
    <dbReference type="NCBI Taxonomy" id="1608942"/>
    <lineage>
        <taxon>Bacteria</taxon>
        <taxon>Pseudomonadati</taxon>
        <taxon>Pseudomonadota</taxon>
        <taxon>Alphaproteobacteria</taxon>
        <taxon>Acetobacterales</taxon>
        <taxon>Roseomonadaceae</taxon>
        <taxon>Roseomonas</taxon>
    </lineage>
</organism>
<accession>A0A5B2TCG1</accession>
<sequence>MRGWQPEGGNKMMWWRTALSRRLALMLAAAGMAAAPALAGAAELPNKPVKMLVIASAGGPTDLVARLLADGLSKRLPQRFVVENRTGAGGNIAASAVAHAEPDGTTLLFTNTSHAVNRALYAKLDYDPVKDLVPVTVVAESPMVLLVPPSSPDRSVADLVARARREPGRLRYASAGNGGALQLVSLLFLKAAGLKMEEVAYRGSAPAVLDLAAGRIDMLYDAGITGFATAQGGQGRALAVSAPARSPVMPDVPTVAEAGFPDATFSVWQVLMAPRGTPPGVIATLQKEAAAVLGDEAVRQQLTRLGVDRIVGNDPAAAQSYVAGEIARWESVLREAGIAPQ</sequence>
<dbReference type="PANTHER" id="PTHR42928">
    <property type="entry name" value="TRICARBOXYLATE-BINDING PROTEIN"/>
    <property type="match status" value="1"/>
</dbReference>
<dbReference type="PIRSF" id="PIRSF017082">
    <property type="entry name" value="YflP"/>
    <property type="match status" value="1"/>
</dbReference>
<dbReference type="PANTHER" id="PTHR42928:SF5">
    <property type="entry name" value="BLR1237 PROTEIN"/>
    <property type="match status" value="1"/>
</dbReference>
<feature type="chain" id="PRO_5022686213" evidence="2">
    <location>
        <begin position="40"/>
        <end position="341"/>
    </location>
</feature>
<evidence type="ECO:0000313" key="3">
    <source>
        <dbReference type="EMBL" id="KAA2212167.1"/>
    </source>
</evidence>
<evidence type="ECO:0000256" key="1">
    <source>
        <dbReference type="ARBA" id="ARBA00006987"/>
    </source>
</evidence>
<dbReference type="InterPro" id="IPR005064">
    <property type="entry name" value="BUG"/>
</dbReference>
<dbReference type="SUPFAM" id="SSF53850">
    <property type="entry name" value="Periplasmic binding protein-like II"/>
    <property type="match status" value="1"/>
</dbReference>
<gene>
    <name evidence="3" type="ORF">F0Q34_16095</name>
</gene>
<dbReference type="InterPro" id="IPR042100">
    <property type="entry name" value="Bug_dom1"/>
</dbReference>
<dbReference type="EMBL" id="VUKA01000010">
    <property type="protein sequence ID" value="KAA2212167.1"/>
    <property type="molecule type" value="Genomic_DNA"/>
</dbReference>
<name>A0A5B2TCG1_9PROT</name>
<comment type="similarity">
    <text evidence="1">Belongs to the UPF0065 (bug) family.</text>
</comment>
<dbReference type="Proteomes" id="UP000322110">
    <property type="component" value="Unassembled WGS sequence"/>
</dbReference>
<dbReference type="CDD" id="cd13578">
    <property type="entry name" value="PBP2_Bug27"/>
    <property type="match status" value="1"/>
</dbReference>
<dbReference type="Gene3D" id="3.40.190.10">
    <property type="entry name" value="Periplasmic binding protein-like II"/>
    <property type="match status" value="1"/>
</dbReference>
<protein>
    <submittedName>
        <fullName evidence="3">Tripartite tricarboxylate transporter substrate binding protein</fullName>
    </submittedName>
</protein>
<feature type="signal peptide" evidence="2">
    <location>
        <begin position="1"/>
        <end position="39"/>
    </location>
</feature>
<reference evidence="3 4" key="1">
    <citation type="journal article" date="2015" name="Int. J. Syst. Evol. Microbiol.">
        <title>Roseomonas oryzae sp. nov., isolated from paddy rhizosphere soil.</title>
        <authorList>
            <person name="Ramaprasad E.V."/>
            <person name="Sasikala Ch."/>
            <person name="Ramana Ch.V."/>
        </authorList>
    </citation>
    <scope>NUCLEOTIDE SEQUENCE [LARGE SCALE GENOMIC DNA]</scope>
    <source>
        <strain evidence="3 4">KCTC 42542</strain>
    </source>
</reference>
<keyword evidence="4" id="KW-1185">Reference proteome</keyword>
<proteinExistence type="inferred from homology"/>
<keyword evidence="2" id="KW-0732">Signal</keyword>
<evidence type="ECO:0000256" key="2">
    <source>
        <dbReference type="SAM" id="SignalP"/>
    </source>
</evidence>
<dbReference type="Gene3D" id="3.40.190.150">
    <property type="entry name" value="Bordetella uptake gene, domain 1"/>
    <property type="match status" value="1"/>
</dbReference>
<comment type="caution">
    <text evidence="3">The sequence shown here is derived from an EMBL/GenBank/DDBJ whole genome shotgun (WGS) entry which is preliminary data.</text>
</comment>
<dbReference type="AlphaFoldDB" id="A0A5B2TCG1"/>
<evidence type="ECO:0000313" key="4">
    <source>
        <dbReference type="Proteomes" id="UP000322110"/>
    </source>
</evidence>
<dbReference type="Pfam" id="PF03401">
    <property type="entry name" value="TctC"/>
    <property type="match status" value="1"/>
</dbReference>